<feature type="compositionally biased region" description="Basic residues" evidence="1">
    <location>
        <begin position="205"/>
        <end position="252"/>
    </location>
</feature>
<feature type="region of interest" description="Disordered" evidence="1">
    <location>
        <begin position="1"/>
        <end position="252"/>
    </location>
</feature>
<name>A0A6J4N2Y9_9ACTN</name>
<evidence type="ECO:0000313" key="2">
    <source>
        <dbReference type="EMBL" id="CAA9375921.1"/>
    </source>
</evidence>
<keyword evidence="2" id="KW-0808">Transferase</keyword>
<keyword evidence="2" id="KW-0489">Methyltransferase</keyword>
<feature type="non-terminal residue" evidence="2">
    <location>
        <position position="1"/>
    </location>
</feature>
<feature type="compositionally biased region" description="Low complexity" evidence="1">
    <location>
        <begin position="163"/>
        <end position="179"/>
    </location>
</feature>
<proteinExistence type="predicted"/>
<dbReference type="GO" id="GO:0032259">
    <property type="term" value="P:methylation"/>
    <property type="evidence" value="ECO:0007669"/>
    <property type="project" value="UniProtKB-KW"/>
</dbReference>
<dbReference type="EMBL" id="CADCUM010000058">
    <property type="protein sequence ID" value="CAA9375921.1"/>
    <property type="molecule type" value="Genomic_DNA"/>
</dbReference>
<feature type="compositionally biased region" description="Low complexity" evidence="1">
    <location>
        <begin position="14"/>
        <end position="25"/>
    </location>
</feature>
<feature type="compositionally biased region" description="Basic residues" evidence="1">
    <location>
        <begin position="26"/>
        <end position="47"/>
    </location>
</feature>
<protein>
    <submittedName>
        <fullName evidence="2">SAM-dependent methyltransferase</fullName>
    </submittedName>
</protein>
<sequence>VLPGGRGGLRQVHGPLLAAPGGPARRLARGRRRAARAGRGLRSRGPHPRAGGSPRRRARRRDRSLRAVRRGVPHPPPRGRRAIGRSGGAAVRRRRLRRVGRVPGRALHAGPRRRPGRDGPRDAAGGLGRCDRLGPRRQPGADVARVGGHDRGPAGSSRGGAPAGRVARGPGSDPRCCRPGGRRGERAVRHRHASLLRRVVGALPPRRRADRRGAGRPRRRRPRAPRRRRPRAAGRRTVRRHRRGVRRARPRL</sequence>
<feature type="non-terminal residue" evidence="2">
    <location>
        <position position="252"/>
    </location>
</feature>
<organism evidence="2">
    <name type="scientific">uncultured Nocardioides sp</name>
    <dbReference type="NCBI Taxonomy" id="198441"/>
    <lineage>
        <taxon>Bacteria</taxon>
        <taxon>Bacillati</taxon>
        <taxon>Actinomycetota</taxon>
        <taxon>Actinomycetes</taxon>
        <taxon>Propionibacteriales</taxon>
        <taxon>Nocardioidaceae</taxon>
        <taxon>Nocardioides</taxon>
        <taxon>environmental samples</taxon>
    </lineage>
</organism>
<reference evidence="2" key="1">
    <citation type="submission" date="2020-02" db="EMBL/GenBank/DDBJ databases">
        <authorList>
            <person name="Meier V. D."/>
        </authorList>
    </citation>
    <scope>NUCLEOTIDE SEQUENCE</scope>
    <source>
        <strain evidence="2">AVDCRST_MAG32</strain>
    </source>
</reference>
<gene>
    <name evidence="2" type="ORF">AVDCRST_MAG32-1189</name>
</gene>
<dbReference type="GO" id="GO:0008168">
    <property type="term" value="F:methyltransferase activity"/>
    <property type="evidence" value="ECO:0007669"/>
    <property type="project" value="UniProtKB-KW"/>
</dbReference>
<dbReference type="AlphaFoldDB" id="A0A6J4N2Y9"/>
<evidence type="ECO:0000256" key="1">
    <source>
        <dbReference type="SAM" id="MobiDB-lite"/>
    </source>
</evidence>
<accession>A0A6J4N2Y9</accession>
<feature type="compositionally biased region" description="Basic residues" evidence="1">
    <location>
        <begin position="91"/>
        <end position="100"/>
    </location>
</feature>
<feature type="compositionally biased region" description="Basic residues" evidence="1">
    <location>
        <begin position="54"/>
        <end position="83"/>
    </location>
</feature>